<dbReference type="Proteomes" id="UP000516046">
    <property type="component" value="Chromosome"/>
</dbReference>
<dbReference type="RefSeq" id="WP_212506933.1">
    <property type="nucleotide sequence ID" value="NZ_CP060696.1"/>
</dbReference>
<dbReference type="PROSITE" id="PS51737">
    <property type="entry name" value="RECOMBINASE_DNA_BIND"/>
    <property type="match status" value="1"/>
</dbReference>
<dbReference type="InterPro" id="IPR050639">
    <property type="entry name" value="SSR_resolvase"/>
</dbReference>
<dbReference type="Gene3D" id="3.40.50.1390">
    <property type="entry name" value="Resolvase, N-terminal catalytic domain"/>
    <property type="match status" value="1"/>
</dbReference>
<sequence>MKQKANGRKVIPLYPLPDTRSANHGDEAPKKKVAAYCRVSSESEEQLHSVKAQIDYYQEYISSNEDYEYVGIYADEGISGTGTLRREAFNRLMADCRARLVDIVITKSVSRFGRNTVDTLKNVRELKALGVDVFFEKENIHTMNSEGEVLLTLISAVAQNESLSLSENVKWGIRRKYENGSVKSVPCGKFLGYDKIDGELIINEEQAAVVRRIYYEFLAGNSFSQIAAHLTEDGILSEQGNAVWNLSSVRQILTNEKFKGDTLFQKTYNTDHLTKKRADNKGELPQYYIEDSHPAIIDKDTWECVRLELERQEQYCRAHRISKYHNHNKENPLSARITCSVCGSTYMLLKSKKAGEEDQRYWRCSSFRGKRETEIAGRTFTPPPRALWSKDTDSRAAHYRAKHRKLPAERQMFCTDIQIPAGAPEKAFVKAWNLLVSHRLRYASSFSRIATTSPNLLVRYRANEMLRVLSEVSRIETFDYELSLKILDHIEVTPDGKLAVTFLAGTKITC</sequence>
<gene>
    <name evidence="3" type="ORF">H6X83_13295</name>
</gene>
<dbReference type="InterPro" id="IPR036162">
    <property type="entry name" value="Resolvase-like_N_sf"/>
</dbReference>
<proteinExistence type="predicted"/>
<dbReference type="InterPro" id="IPR011109">
    <property type="entry name" value="DNA_bind_recombinase_dom"/>
</dbReference>
<dbReference type="GO" id="GO:0000150">
    <property type="term" value="F:DNA strand exchange activity"/>
    <property type="evidence" value="ECO:0007669"/>
    <property type="project" value="InterPro"/>
</dbReference>
<dbReference type="PANTHER" id="PTHR30461">
    <property type="entry name" value="DNA-INVERTASE FROM LAMBDOID PROPHAGE"/>
    <property type="match status" value="1"/>
</dbReference>
<evidence type="ECO:0000313" key="4">
    <source>
        <dbReference type="Proteomes" id="UP000516046"/>
    </source>
</evidence>
<dbReference type="KEGG" id="caml:H6X83_13295"/>
<dbReference type="GO" id="GO:0003677">
    <property type="term" value="F:DNA binding"/>
    <property type="evidence" value="ECO:0007669"/>
    <property type="project" value="InterPro"/>
</dbReference>
<evidence type="ECO:0000259" key="1">
    <source>
        <dbReference type="PROSITE" id="PS51736"/>
    </source>
</evidence>
<keyword evidence="4" id="KW-1185">Reference proteome</keyword>
<accession>A0A7G9WGQ7</accession>
<dbReference type="Gene3D" id="3.90.1750.20">
    <property type="entry name" value="Putative Large Serine Recombinase, Chain B, Domain 2"/>
    <property type="match status" value="1"/>
</dbReference>
<name>A0A7G9WGQ7_9FIRM</name>
<dbReference type="InterPro" id="IPR038109">
    <property type="entry name" value="DNA_bind_recomb_sf"/>
</dbReference>
<dbReference type="PANTHER" id="PTHR30461:SF23">
    <property type="entry name" value="DNA RECOMBINASE-RELATED"/>
    <property type="match status" value="1"/>
</dbReference>
<dbReference type="InterPro" id="IPR006119">
    <property type="entry name" value="Resolv_N"/>
</dbReference>
<dbReference type="CDD" id="cd00338">
    <property type="entry name" value="Ser_Recombinase"/>
    <property type="match status" value="1"/>
</dbReference>
<protein>
    <submittedName>
        <fullName evidence="3">Recombinase family protein</fullName>
    </submittedName>
</protein>
<evidence type="ECO:0000313" key="3">
    <source>
        <dbReference type="EMBL" id="QNO17869.1"/>
    </source>
</evidence>
<dbReference type="AlphaFoldDB" id="A0A7G9WGQ7"/>
<dbReference type="Pfam" id="PF00239">
    <property type="entry name" value="Resolvase"/>
    <property type="match status" value="1"/>
</dbReference>
<reference evidence="3 4" key="1">
    <citation type="submission" date="2020-08" db="EMBL/GenBank/DDBJ databases">
        <authorList>
            <person name="Ren C."/>
            <person name="Gu Y."/>
            <person name="Xu Y."/>
        </authorList>
    </citation>
    <scope>NUCLEOTIDE SEQUENCE [LARGE SCALE GENOMIC DNA]</scope>
    <source>
        <strain evidence="3 4">LBM18003</strain>
    </source>
</reference>
<dbReference type="SMART" id="SM00857">
    <property type="entry name" value="Resolvase"/>
    <property type="match status" value="1"/>
</dbReference>
<dbReference type="PROSITE" id="PS51736">
    <property type="entry name" value="RECOMBINASES_3"/>
    <property type="match status" value="1"/>
</dbReference>
<dbReference type="Pfam" id="PF07508">
    <property type="entry name" value="Recombinase"/>
    <property type="match status" value="1"/>
</dbReference>
<feature type="domain" description="Recombinase" evidence="2">
    <location>
        <begin position="190"/>
        <end position="315"/>
    </location>
</feature>
<feature type="domain" description="Resolvase/invertase-type recombinase catalytic" evidence="1">
    <location>
        <begin position="32"/>
        <end position="180"/>
    </location>
</feature>
<dbReference type="EMBL" id="CP060696">
    <property type="protein sequence ID" value="QNO17869.1"/>
    <property type="molecule type" value="Genomic_DNA"/>
</dbReference>
<dbReference type="SUPFAM" id="SSF53041">
    <property type="entry name" value="Resolvase-like"/>
    <property type="match status" value="1"/>
</dbReference>
<evidence type="ECO:0000259" key="2">
    <source>
        <dbReference type="PROSITE" id="PS51737"/>
    </source>
</evidence>
<organism evidence="3 4">
    <name type="scientific">Caproicibacterium amylolyticum</name>
    <dbReference type="NCBI Taxonomy" id="2766537"/>
    <lineage>
        <taxon>Bacteria</taxon>
        <taxon>Bacillati</taxon>
        <taxon>Bacillota</taxon>
        <taxon>Clostridia</taxon>
        <taxon>Eubacteriales</taxon>
        <taxon>Oscillospiraceae</taxon>
        <taxon>Caproicibacterium</taxon>
    </lineage>
</organism>